<organism evidence="5 6">
    <name type="scientific">Tsukamurella sputi</name>
    <dbReference type="NCBI Taxonomy" id="2591848"/>
    <lineage>
        <taxon>Bacteria</taxon>
        <taxon>Bacillati</taxon>
        <taxon>Actinomycetota</taxon>
        <taxon>Actinomycetes</taxon>
        <taxon>Mycobacteriales</taxon>
        <taxon>Tsukamurellaceae</taxon>
        <taxon>Tsukamurella</taxon>
    </lineage>
</organism>
<evidence type="ECO:0000256" key="2">
    <source>
        <dbReference type="ARBA" id="ARBA00023002"/>
    </source>
</evidence>
<keyword evidence="6" id="KW-1185">Reference proteome</keyword>
<dbReference type="InterPro" id="IPR006115">
    <property type="entry name" value="6PGDH_NADP-bd"/>
</dbReference>
<evidence type="ECO:0000259" key="3">
    <source>
        <dbReference type="Pfam" id="PF03446"/>
    </source>
</evidence>
<dbReference type="InterPro" id="IPR051265">
    <property type="entry name" value="HIBADH-related_NP60_sf"/>
</dbReference>
<dbReference type="Pfam" id="PF21761">
    <property type="entry name" value="RedAm-like_C"/>
    <property type="match status" value="1"/>
</dbReference>
<accession>A0A5C5RUJ4</accession>
<dbReference type="Gene3D" id="1.10.1040.10">
    <property type="entry name" value="N-(1-d-carboxylethyl)-l-norvaline Dehydrogenase, domain 2"/>
    <property type="match status" value="1"/>
</dbReference>
<dbReference type="Pfam" id="PF03446">
    <property type="entry name" value="NAD_binding_2"/>
    <property type="match status" value="1"/>
</dbReference>
<dbReference type="Gene3D" id="3.40.50.720">
    <property type="entry name" value="NAD(P)-binding Rossmann-like Domain"/>
    <property type="match status" value="1"/>
</dbReference>
<evidence type="ECO:0000313" key="5">
    <source>
        <dbReference type="EMBL" id="TWS26312.1"/>
    </source>
</evidence>
<dbReference type="GO" id="GO:0050661">
    <property type="term" value="F:NADP binding"/>
    <property type="evidence" value="ECO:0007669"/>
    <property type="project" value="InterPro"/>
</dbReference>
<evidence type="ECO:0000313" key="6">
    <source>
        <dbReference type="Proteomes" id="UP000319792"/>
    </source>
</evidence>
<dbReference type="OrthoDB" id="4029976at2"/>
<dbReference type="PANTHER" id="PTHR43580:SF2">
    <property type="entry name" value="CYTOKINE-LIKE NUCLEAR FACTOR N-PAC"/>
    <property type="match status" value="1"/>
</dbReference>
<dbReference type="SUPFAM" id="SSF48179">
    <property type="entry name" value="6-phosphogluconate dehydrogenase C-terminal domain-like"/>
    <property type="match status" value="1"/>
</dbReference>
<feature type="domain" description="6-phosphogluconate dehydrogenase NADP-binding" evidence="3">
    <location>
        <begin position="10"/>
        <end position="157"/>
    </location>
</feature>
<protein>
    <submittedName>
        <fullName evidence="5">NAD(P)-dependent oxidoreductase</fullName>
    </submittedName>
</protein>
<evidence type="ECO:0000256" key="1">
    <source>
        <dbReference type="ARBA" id="ARBA00009080"/>
    </source>
</evidence>
<dbReference type="InterPro" id="IPR048666">
    <property type="entry name" value="RedAm-like_C"/>
</dbReference>
<dbReference type="PIRSF" id="PIRSF000103">
    <property type="entry name" value="HIBADH"/>
    <property type="match status" value="1"/>
</dbReference>
<name>A0A5C5RUJ4_9ACTN</name>
<keyword evidence="2" id="KW-0560">Oxidoreductase</keyword>
<proteinExistence type="inferred from homology"/>
<dbReference type="PANTHER" id="PTHR43580">
    <property type="entry name" value="OXIDOREDUCTASE GLYR1-RELATED"/>
    <property type="match status" value="1"/>
</dbReference>
<reference evidence="5 6" key="1">
    <citation type="submission" date="2019-08" db="EMBL/GenBank/DDBJ databases">
        <title>Tsukamurella conjunctivitidis sp. nov., Tsukamurella assacharolytica sp. nov. and Tsukamurella sputae sp. nov. isolated from patients with conjunctivitis, bacteraemia (lymphoma) and respiratory infection (sputum) in Hong Kong.</title>
        <authorList>
            <person name="Fok K.M.N."/>
            <person name="Fong J.Y.H."/>
        </authorList>
    </citation>
    <scope>NUCLEOTIDE SEQUENCE [LARGE SCALE GENOMIC DNA]</scope>
    <source>
        <strain evidence="5 6">HKU70</strain>
    </source>
</reference>
<dbReference type="GO" id="GO:0016491">
    <property type="term" value="F:oxidoreductase activity"/>
    <property type="evidence" value="ECO:0007669"/>
    <property type="project" value="UniProtKB-KW"/>
</dbReference>
<dbReference type="InterPro" id="IPR013328">
    <property type="entry name" value="6PGD_dom2"/>
</dbReference>
<evidence type="ECO:0000259" key="4">
    <source>
        <dbReference type="Pfam" id="PF21761"/>
    </source>
</evidence>
<sequence length="296" mass="30632">MLERNHSHEVTVIGCGLMGAALARNFAARGFRTTAWNRTPEKSEALAAHGVDPVAIASDAVAAAPLVVLCTSTYATTRDALAGVTDLTGTTLVNLGTAAPSEAEEFEAWAAERGGAYLDGAILCHPEHIGTAEGMVLFSGSPDAWKAHEATLTTTGAFSVLVAEKVRGASVLDAAVTGAFYTSALTAYIEGATYALLEGVDPEMFGAVSGIMTQVLADTSKHVVEAITTGNYETDSAYLSVYAEGCRAGVQLMQSEGYKASMLATAVENMNEAEEAGLGQLSLFALSTLARPRATA</sequence>
<dbReference type="SUPFAM" id="SSF51735">
    <property type="entry name" value="NAD(P)-binding Rossmann-fold domains"/>
    <property type="match status" value="1"/>
</dbReference>
<comment type="similarity">
    <text evidence="1">Belongs to the HIBADH-related family.</text>
</comment>
<dbReference type="InterPro" id="IPR036291">
    <property type="entry name" value="NAD(P)-bd_dom_sf"/>
</dbReference>
<dbReference type="AlphaFoldDB" id="A0A5C5RUJ4"/>
<comment type="caution">
    <text evidence="5">The sequence shown here is derived from an EMBL/GenBank/DDBJ whole genome shotgun (WGS) entry which is preliminary data.</text>
</comment>
<feature type="domain" description="NADPH-dependent reductive aminase-like C-terminal" evidence="4">
    <location>
        <begin position="169"/>
        <end position="289"/>
    </location>
</feature>
<dbReference type="EMBL" id="VIGV01000001">
    <property type="protein sequence ID" value="TWS26312.1"/>
    <property type="molecule type" value="Genomic_DNA"/>
</dbReference>
<dbReference type="Proteomes" id="UP000319792">
    <property type="component" value="Unassembled WGS sequence"/>
</dbReference>
<dbReference type="InterPro" id="IPR015815">
    <property type="entry name" value="HIBADH-related"/>
</dbReference>
<dbReference type="RefSeq" id="WP_146431123.1">
    <property type="nucleotide sequence ID" value="NZ_VIGV01000001.1"/>
</dbReference>
<gene>
    <name evidence="5" type="ORF">FK268_03490</name>
</gene>
<dbReference type="InterPro" id="IPR008927">
    <property type="entry name" value="6-PGluconate_DH-like_C_sf"/>
</dbReference>